<evidence type="ECO:0000256" key="2">
    <source>
        <dbReference type="ARBA" id="ARBA00023239"/>
    </source>
</evidence>
<organism evidence="7 8">
    <name type="scientific">Aquimarina muelleri</name>
    <dbReference type="NCBI Taxonomy" id="279356"/>
    <lineage>
        <taxon>Bacteria</taxon>
        <taxon>Pseudomonadati</taxon>
        <taxon>Bacteroidota</taxon>
        <taxon>Flavobacteriia</taxon>
        <taxon>Flavobacteriales</taxon>
        <taxon>Flavobacteriaceae</taxon>
        <taxon>Aquimarina</taxon>
    </lineage>
</organism>
<dbReference type="GO" id="GO:0071513">
    <property type="term" value="C:phosphopantothenoylcysteine decarboxylase complex"/>
    <property type="evidence" value="ECO:0007669"/>
    <property type="project" value="TreeGrafter"/>
</dbReference>
<dbReference type="InterPro" id="IPR035929">
    <property type="entry name" value="CoaB-like_sf"/>
</dbReference>
<dbReference type="SUPFAM" id="SSF102645">
    <property type="entry name" value="CoaB-like"/>
    <property type="match status" value="1"/>
</dbReference>
<feature type="domain" description="Flavoprotein" evidence="5">
    <location>
        <begin position="7"/>
        <end position="180"/>
    </location>
</feature>
<comment type="catalytic activity">
    <reaction evidence="3 4">
        <text>N-[(R)-4-phosphopantothenoyl]-L-cysteine + H(+) = (R)-4'-phosphopantetheine + CO2</text>
        <dbReference type="Rhea" id="RHEA:16793"/>
        <dbReference type="ChEBI" id="CHEBI:15378"/>
        <dbReference type="ChEBI" id="CHEBI:16526"/>
        <dbReference type="ChEBI" id="CHEBI:59458"/>
        <dbReference type="ChEBI" id="CHEBI:61723"/>
        <dbReference type="EC" id="4.1.1.36"/>
    </reaction>
</comment>
<dbReference type="EMBL" id="BMWS01000026">
    <property type="protein sequence ID" value="GGX28764.1"/>
    <property type="molecule type" value="Genomic_DNA"/>
</dbReference>
<comment type="catalytic activity">
    <reaction evidence="3 4">
        <text>(R)-4'-phosphopantothenate + L-cysteine + CTP = N-[(R)-4-phosphopantothenoyl]-L-cysteine + CMP + diphosphate + H(+)</text>
        <dbReference type="Rhea" id="RHEA:19397"/>
        <dbReference type="ChEBI" id="CHEBI:10986"/>
        <dbReference type="ChEBI" id="CHEBI:15378"/>
        <dbReference type="ChEBI" id="CHEBI:33019"/>
        <dbReference type="ChEBI" id="CHEBI:35235"/>
        <dbReference type="ChEBI" id="CHEBI:37563"/>
        <dbReference type="ChEBI" id="CHEBI:59458"/>
        <dbReference type="ChEBI" id="CHEBI:60377"/>
        <dbReference type="EC" id="6.3.2.5"/>
    </reaction>
</comment>
<name>A0A918JXN5_9FLAO</name>
<keyword evidence="3 4" id="KW-0436">Ligase</keyword>
<dbReference type="Pfam" id="PF02441">
    <property type="entry name" value="Flavoprotein"/>
    <property type="match status" value="1"/>
</dbReference>
<comment type="function">
    <text evidence="4">Catalyzes two steps in the biosynthesis of coenzyme A. In the first step cysteine is conjugated to 4'-phosphopantothenate to form 4-phosphopantothenoylcysteine, in the latter compound is decarboxylated to form 4'-phosphopantotheine.</text>
</comment>
<comment type="cofactor">
    <cofactor evidence="3">
        <name>Mg(2+)</name>
        <dbReference type="ChEBI" id="CHEBI:18420"/>
    </cofactor>
</comment>
<evidence type="ECO:0000259" key="5">
    <source>
        <dbReference type="Pfam" id="PF02441"/>
    </source>
</evidence>
<comment type="caution">
    <text evidence="7">The sequence shown here is derived from an EMBL/GenBank/DDBJ whole genome shotgun (WGS) entry which is preliminary data.</text>
</comment>
<reference evidence="7 8" key="1">
    <citation type="journal article" date="2014" name="Int. J. Syst. Evol. Microbiol.">
        <title>Complete genome sequence of Corynebacterium casei LMG S-19264T (=DSM 44701T), isolated from a smear-ripened cheese.</title>
        <authorList>
            <consortium name="US DOE Joint Genome Institute (JGI-PGF)"/>
            <person name="Walter F."/>
            <person name="Albersmeier A."/>
            <person name="Kalinowski J."/>
            <person name="Ruckert C."/>
        </authorList>
    </citation>
    <scope>NUCLEOTIDE SEQUENCE [LARGE SCALE GENOMIC DNA]</scope>
    <source>
        <strain evidence="7 8">KCTC 12285</strain>
    </source>
</reference>
<dbReference type="Proteomes" id="UP000601108">
    <property type="component" value="Unassembled WGS sequence"/>
</dbReference>
<feature type="binding site" evidence="3">
    <location>
        <position position="293"/>
    </location>
    <ligand>
        <name>CTP</name>
        <dbReference type="ChEBI" id="CHEBI:37563"/>
    </ligand>
</feature>
<evidence type="ECO:0000313" key="7">
    <source>
        <dbReference type="EMBL" id="GGX28764.1"/>
    </source>
</evidence>
<comment type="similarity">
    <text evidence="3 4">In the C-terminal section; belongs to the PPC synthetase family.</text>
</comment>
<comment type="function">
    <text evidence="3">Catalyzes two sequential steps in the biosynthesis of coenzyme A. In the first step cysteine is conjugated to 4'-phosphopantothenate to form 4-phosphopantothenoylcysteine. In the second step the latter compound is decarboxylated to form 4'-phosphopantotheine.</text>
</comment>
<dbReference type="PANTHER" id="PTHR14359">
    <property type="entry name" value="HOMO-OLIGOMERIC FLAVIN CONTAINING CYS DECARBOXYLASE FAMILY"/>
    <property type="match status" value="1"/>
</dbReference>
<evidence type="ECO:0000256" key="1">
    <source>
        <dbReference type="ARBA" id="ARBA00022793"/>
    </source>
</evidence>
<dbReference type="NCBIfam" id="TIGR00521">
    <property type="entry name" value="coaBC_dfp"/>
    <property type="match status" value="1"/>
</dbReference>
<gene>
    <name evidence="3 7" type="primary">coaBC</name>
    <name evidence="7" type="ORF">GCM10007384_32450</name>
</gene>
<dbReference type="GO" id="GO:0010181">
    <property type="term" value="F:FMN binding"/>
    <property type="evidence" value="ECO:0007669"/>
    <property type="project" value="UniProtKB-UniRule"/>
</dbReference>
<dbReference type="InterPro" id="IPR003382">
    <property type="entry name" value="Flavoprotein"/>
</dbReference>
<proteinExistence type="inferred from homology"/>
<dbReference type="GO" id="GO:0004632">
    <property type="term" value="F:phosphopantothenate--cysteine ligase activity"/>
    <property type="evidence" value="ECO:0007669"/>
    <property type="project" value="UniProtKB-UniRule"/>
</dbReference>
<dbReference type="AlphaFoldDB" id="A0A918JXN5"/>
<sequence>MSVLSGKKILIGVTAGIAAYKTASLVRLFIKSGAQVKVVMTPAAKDFVTPLTLSTLSKNPVHSSFFDEEDENTVWNNHVEMGLWADLMLIAPATANTLSKMATGNSDNLLLATYLSAKCPIYYAPAMDLDMYNHPSTKQSFKKLQEFGNIMIPAESGELASGLVGQGRMAEPENIVQYIEKDILSKLPLKGQKVLITAGPTYEAIDPVRFIGNHSSGRMGIELAKVAANLGAHVTLVLGPSAIKVDHAYIEVINVVSAQQMYEAVVPLYKYCDIAIASAAVSDYRPKEISGQKIKKKEIEFSVELERTKDILKWMGIEKKNQFLVGFALETENEEENAKNKLKNKNLDLIVLNSLNDKGAGFKEQTNKVSLINHKLEIKTFALKAKSKVAQDIFDEINTLKNE</sequence>
<feature type="binding site" evidence="3">
    <location>
        <position position="327"/>
    </location>
    <ligand>
        <name>CTP</name>
        <dbReference type="ChEBI" id="CHEBI:37563"/>
    </ligand>
</feature>
<dbReference type="GO" id="GO:0015941">
    <property type="term" value="P:pantothenate catabolic process"/>
    <property type="evidence" value="ECO:0007669"/>
    <property type="project" value="InterPro"/>
</dbReference>
<evidence type="ECO:0000256" key="3">
    <source>
        <dbReference type="HAMAP-Rule" id="MF_02225"/>
    </source>
</evidence>
<dbReference type="GO" id="GO:0046872">
    <property type="term" value="F:metal ion binding"/>
    <property type="evidence" value="ECO:0007669"/>
    <property type="project" value="UniProtKB-KW"/>
</dbReference>
<dbReference type="PANTHER" id="PTHR14359:SF6">
    <property type="entry name" value="PHOSPHOPANTOTHENOYLCYSTEINE DECARBOXYLASE"/>
    <property type="match status" value="1"/>
</dbReference>
<comment type="caution">
    <text evidence="3">Lacks conserved residue(s) required for the propagation of feature annotation.</text>
</comment>
<dbReference type="EC" id="6.3.2.5" evidence="3"/>
<dbReference type="GO" id="GO:0004633">
    <property type="term" value="F:phosphopantothenoylcysteine decarboxylase activity"/>
    <property type="evidence" value="ECO:0007669"/>
    <property type="project" value="UniProtKB-UniRule"/>
</dbReference>
<comment type="cofactor">
    <cofactor evidence="3">
        <name>FMN</name>
        <dbReference type="ChEBI" id="CHEBI:58210"/>
    </cofactor>
    <text evidence="3">Binds 1 FMN per subunit.</text>
</comment>
<dbReference type="SUPFAM" id="SSF52507">
    <property type="entry name" value="Homo-oligomeric flavin-containing Cys decarboxylases, HFCD"/>
    <property type="match status" value="1"/>
</dbReference>
<keyword evidence="3 4" id="KW-0285">Flavoprotein</keyword>
<dbReference type="EC" id="4.1.1.36" evidence="3"/>
<comment type="pathway">
    <text evidence="3 4">Cofactor biosynthesis; coenzyme A biosynthesis; CoA from (R)-pantothenate: step 2/5.</text>
</comment>
<evidence type="ECO:0000313" key="8">
    <source>
        <dbReference type="Proteomes" id="UP000601108"/>
    </source>
</evidence>
<keyword evidence="3 4" id="KW-0288">FMN</keyword>
<comment type="pathway">
    <text evidence="3 4">Cofactor biosynthesis; coenzyme A biosynthesis; CoA from (R)-pantothenate: step 3/5.</text>
</comment>
<comment type="similarity">
    <text evidence="3 4">In the N-terminal section; belongs to the HFCD (homo-oligomeric flavin containing Cys decarboxylase) superfamily.</text>
</comment>
<keyword evidence="3" id="KW-0479">Metal-binding</keyword>
<feature type="domain" description="DNA/pantothenate metabolism flavoprotein C-terminal" evidence="6">
    <location>
        <begin position="189"/>
        <end position="399"/>
    </location>
</feature>
<feature type="region of interest" description="Phosphopantothenate--cysteine ligase" evidence="3">
    <location>
        <begin position="194"/>
        <end position="403"/>
    </location>
</feature>
<accession>A0A918JXN5</accession>
<protein>
    <recommendedName>
        <fullName evidence="3">Coenzyme A biosynthesis bifunctional protein CoaBC</fullName>
    </recommendedName>
    <alternativeName>
        <fullName evidence="3">DNA/pantothenate metabolism flavoprotein</fullName>
    </alternativeName>
    <alternativeName>
        <fullName evidence="3">Phosphopantothenoylcysteine synthetase/decarboxylase</fullName>
        <shortName evidence="3">PPCS-PPCDC</shortName>
    </alternativeName>
    <domain>
        <recommendedName>
            <fullName evidence="3">Phosphopantothenoylcysteine decarboxylase</fullName>
            <shortName evidence="3">PPC decarboxylase</shortName>
            <shortName evidence="3">PPC-DC</shortName>
            <ecNumber evidence="3">4.1.1.36</ecNumber>
        </recommendedName>
        <alternativeName>
            <fullName evidence="3">CoaC</fullName>
        </alternativeName>
    </domain>
    <domain>
        <recommendedName>
            <fullName evidence="3">Phosphopantothenate--cysteine ligase</fullName>
            <ecNumber evidence="3">6.3.2.5</ecNumber>
        </recommendedName>
        <alternativeName>
            <fullName evidence="3">CoaB</fullName>
        </alternativeName>
        <alternativeName>
            <fullName evidence="3">Phosphopantothenoylcysteine synthetase</fullName>
            <shortName evidence="3">PPC synthetase</shortName>
            <shortName evidence="3">PPC-S</shortName>
        </alternativeName>
    </domain>
</protein>
<dbReference type="Pfam" id="PF04127">
    <property type="entry name" value="DFP"/>
    <property type="match status" value="1"/>
</dbReference>
<dbReference type="RefSeq" id="WP_027413032.1">
    <property type="nucleotide sequence ID" value="NZ_BMWS01000026.1"/>
</dbReference>
<keyword evidence="3" id="KW-0460">Magnesium</keyword>
<dbReference type="Gene3D" id="3.40.50.1950">
    <property type="entry name" value="Flavin prenyltransferase-like"/>
    <property type="match status" value="1"/>
</dbReference>
<feature type="binding site" evidence="3">
    <location>
        <position position="345"/>
    </location>
    <ligand>
        <name>CTP</name>
        <dbReference type="ChEBI" id="CHEBI:37563"/>
    </ligand>
</feature>
<feature type="binding site" evidence="3">
    <location>
        <position position="341"/>
    </location>
    <ligand>
        <name>CTP</name>
        <dbReference type="ChEBI" id="CHEBI:37563"/>
    </ligand>
</feature>
<dbReference type="InterPro" id="IPR007085">
    <property type="entry name" value="DNA/pantothenate-metab_flavo_C"/>
</dbReference>
<feature type="region of interest" description="Phosphopantothenoylcysteine decarboxylase" evidence="3">
    <location>
        <begin position="1"/>
        <end position="193"/>
    </location>
</feature>
<dbReference type="GO" id="GO:0015937">
    <property type="term" value="P:coenzyme A biosynthetic process"/>
    <property type="evidence" value="ECO:0007669"/>
    <property type="project" value="UniProtKB-UniRule"/>
</dbReference>
<keyword evidence="2 3" id="KW-0456">Lyase</keyword>
<feature type="binding site" evidence="3">
    <location>
        <position position="283"/>
    </location>
    <ligand>
        <name>CTP</name>
        <dbReference type="ChEBI" id="CHEBI:37563"/>
    </ligand>
</feature>
<keyword evidence="1 3" id="KW-0210">Decarboxylase</keyword>
<dbReference type="HAMAP" id="MF_02225">
    <property type="entry name" value="CoaBC"/>
    <property type="match status" value="1"/>
</dbReference>
<dbReference type="Gene3D" id="3.40.50.10300">
    <property type="entry name" value="CoaB-like"/>
    <property type="match status" value="1"/>
</dbReference>
<dbReference type="InterPro" id="IPR005252">
    <property type="entry name" value="CoaBC"/>
</dbReference>
<dbReference type="InterPro" id="IPR036551">
    <property type="entry name" value="Flavin_trans-like"/>
</dbReference>
<evidence type="ECO:0000256" key="4">
    <source>
        <dbReference type="RuleBase" id="RU364078"/>
    </source>
</evidence>
<keyword evidence="3" id="KW-0511">Multifunctional enzyme</keyword>
<evidence type="ECO:0000259" key="6">
    <source>
        <dbReference type="Pfam" id="PF04127"/>
    </source>
</evidence>
<keyword evidence="8" id="KW-1185">Reference proteome</keyword>